<feature type="domain" description="BTB" evidence="1">
    <location>
        <begin position="23"/>
        <end position="92"/>
    </location>
</feature>
<dbReference type="Pfam" id="PF07534">
    <property type="entry name" value="TLD"/>
    <property type="match status" value="1"/>
</dbReference>
<feature type="domain" description="TLDc" evidence="2">
    <location>
        <begin position="308"/>
        <end position="478"/>
    </location>
</feature>
<dbReference type="Gene3D" id="1.25.40.420">
    <property type="match status" value="2"/>
</dbReference>
<name>A0A9P6PTS1_9FUNG</name>
<reference evidence="3" key="1">
    <citation type="journal article" date="2020" name="Fungal Divers.">
        <title>Resolving the Mortierellaceae phylogeny through synthesis of multi-gene phylogenetics and phylogenomics.</title>
        <authorList>
            <person name="Vandepol N."/>
            <person name="Liber J."/>
            <person name="Desiro A."/>
            <person name="Na H."/>
            <person name="Kennedy M."/>
            <person name="Barry K."/>
            <person name="Grigoriev I.V."/>
            <person name="Miller A.N."/>
            <person name="O'Donnell K."/>
            <person name="Stajich J.E."/>
            <person name="Bonito G."/>
        </authorList>
    </citation>
    <scope>NUCLEOTIDE SEQUENCE</scope>
    <source>
        <strain evidence="3">BC1065</strain>
    </source>
</reference>
<dbReference type="SMART" id="SM00875">
    <property type="entry name" value="BACK"/>
    <property type="match status" value="2"/>
</dbReference>
<dbReference type="PROSITE" id="PS50097">
    <property type="entry name" value="BTB"/>
    <property type="match status" value="2"/>
</dbReference>
<gene>
    <name evidence="3" type="ORF">DFQ27_008476</name>
</gene>
<evidence type="ECO:0000313" key="3">
    <source>
        <dbReference type="EMBL" id="KAG0251882.1"/>
    </source>
</evidence>
<comment type="caution">
    <text evidence="3">The sequence shown here is derived from an EMBL/GenBank/DDBJ whole genome shotgun (WGS) entry which is preliminary data.</text>
</comment>
<dbReference type="InterPro" id="IPR000210">
    <property type="entry name" value="BTB/POZ_dom"/>
</dbReference>
<dbReference type="EMBL" id="JAAAJB010000710">
    <property type="protein sequence ID" value="KAG0251882.1"/>
    <property type="molecule type" value="Genomic_DNA"/>
</dbReference>
<dbReference type="Proteomes" id="UP000807716">
    <property type="component" value="Unassembled WGS sequence"/>
</dbReference>
<keyword evidence="4" id="KW-1185">Reference proteome</keyword>
<dbReference type="Pfam" id="PF00651">
    <property type="entry name" value="BTB"/>
    <property type="match status" value="2"/>
</dbReference>
<dbReference type="PANTHER" id="PTHR24410:SF23">
    <property type="entry name" value="BTB DOMAIN-CONTAINING PROTEIN-RELATED"/>
    <property type="match status" value="1"/>
</dbReference>
<sequence length="680" mass="76650">MTFQYIERLQTDFGCLINNQSGHDVKFLVGQSRIIRFGHSQILAARCPYFNAALNPRWRASSNGTFLKPDIEPRVFDLILEYLYIGQIEVTMDIISPLVDAAIDLGLSQLVSECEIYARQQVTSDTVFDLMSLANRHGLERLWVTTTNYFDTYAERLLNTDNWYGTEEDLLIKILSRESIGASELSVWKAIVRFAYFANGYDVTCCPLVRHSNLQGRLVVNIVAEDDSLAASLQNTVVNIPRQQFEKLSATIIPLLRAVRFTSLTVGDFDRFIQGTQLVPPELCLRVYRHFQMPLVFPNDPDSPRGTMLLPRDQWPKLISWVKDAMGGTSAFSVSKRRPTVKLLYMASKYGFKSGTFHQYCDEKGPTLTVARTSTSVVGGFNAVSWKANDSWSSAAKNFLFEYSTQTGQMLRVGLMESQKACAAYNSSAHGPVFGYGYDLKITSDGQNSSMRRYSYHGDISWVQDEFNVIDYEVFKTTKAMLLHRLDIFHTDLSNLVNNEDRHDVKFLVGAEEAVRYGHSQILAARCPYFAMALKPCWSESTEGIFCKPNIEPRVFDIILRYLYTGQVTLTADIIPSFVEAAVELLLDQLVVGCEDYACENVDMNTVCDLLALASRHNMEKLLNTASDFFDVHAEELLDGDNWLSLDTTILADLFSRDSLIAKELTVWKAAVRVAKSPGG</sequence>
<dbReference type="Pfam" id="PF07707">
    <property type="entry name" value="BACK"/>
    <property type="match status" value="2"/>
</dbReference>
<dbReference type="Gene3D" id="3.30.710.10">
    <property type="entry name" value="Potassium Channel Kv1.1, Chain A"/>
    <property type="match status" value="2"/>
</dbReference>
<accession>A0A9P6PTS1</accession>
<dbReference type="CDD" id="cd14733">
    <property type="entry name" value="BACK"/>
    <property type="match status" value="1"/>
</dbReference>
<organism evidence="3 4">
    <name type="scientific">Actinomortierella ambigua</name>
    <dbReference type="NCBI Taxonomy" id="1343610"/>
    <lineage>
        <taxon>Eukaryota</taxon>
        <taxon>Fungi</taxon>
        <taxon>Fungi incertae sedis</taxon>
        <taxon>Mucoromycota</taxon>
        <taxon>Mortierellomycotina</taxon>
        <taxon>Mortierellomycetes</taxon>
        <taxon>Mortierellales</taxon>
        <taxon>Mortierellaceae</taxon>
        <taxon>Actinomortierella</taxon>
    </lineage>
</organism>
<protein>
    <recommendedName>
        <fullName evidence="5">BTB domain-containing protein</fullName>
    </recommendedName>
</protein>
<feature type="domain" description="BTB" evidence="1">
    <location>
        <begin position="503"/>
        <end position="572"/>
    </location>
</feature>
<evidence type="ECO:0000313" key="4">
    <source>
        <dbReference type="Proteomes" id="UP000807716"/>
    </source>
</evidence>
<proteinExistence type="predicted"/>
<dbReference type="InterPro" id="IPR011705">
    <property type="entry name" value="BACK"/>
</dbReference>
<evidence type="ECO:0000259" key="1">
    <source>
        <dbReference type="PROSITE" id="PS50097"/>
    </source>
</evidence>
<dbReference type="OrthoDB" id="2305016at2759"/>
<dbReference type="SMART" id="SM00225">
    <property type="entry name" value="BTB"/>
    <property type="match status" value="2"/>
</dbReference>
<evidence type="ECO:0008006" key="5">
    <source>
        <dbReference type="Google" id="ProtNLM"/>
    </source>
</evidence>
<dbReference type="PANTHER" id="PTHR24410">
    <property type="entry name" value="HL07962P-RELATED"/>
    <property type="match status" value="1"/>
</dbReference>
<dbReference type="InterPro" id="IPR006571">
    <property type="entry name" value="TLDc_dom"/>
</dbReference>
<dbReference type="AlphaFoldDB" id="A0A9P6PTS1"/>
<dbReference type="SUPFAM" id="SSF54695">
    <property type="entry name" value="POZ domain"/>
    <property type="match status" value="2"/>
</dbReference>
<dbReference type="InterPro" id="IPR051481">
    <property type="entry name" value="BTB-POZ/Galectin-3-binding"/>
</dbReference>
<evidence type="ECO:0000259" key="2">
    <source>
        <dbReference type="PROSITE" id="PS51886"/>
    </source>
</evidence>
<dbReference type="PROSITE" id="PS51886">
    <property type="entry name" value="TLDC"/>
    <property type="match status" value="1"/>
</dbReference>
<dbReference type="InterPro" id="IPR011333">
    <property type="entry name" value="SKP1/BTB/POZ_sf"/>
</dbReference>